<evidence type="ECO:0000313" key="2">
    <source>
        <dbReference type="Proteomes" id="UP001597476"/>
    </source>
</evidence>
<name>A0ABW5TBD3_9FLAO</name>
<dbReference type="RefSeq" id="WP_380291615.1">
    <property type="nucleotide sequence ID" value="NZ_JBHULY010000019.1"/>
</dbReference>
<protein>
    <submittedName>
        <fullName evidence="1">Uncharacterized protein</fullName>
    </submittedName>
</protein>
<organism evidence="1 2">
    <name type="scientific">Hyunsoonleella rubra</name>
    <dbReference type="NCBI Taxonomy" id="1737062"/>
    <lineage>
        <taxon>Bacteria</taxon>
        <taxon>Pseudomonadati</taxon>
        <taxon>Bacteroidota</taxon>
        <taxon>Flavobacteriia</taxon>
        <taxon>Flavobacteriales</taxon>
        <taxon>Flavobacteriaceae</taxon>
    </lineage>
</organism>
<keyword evidence="2" id="KW-1185">Reference proteome</keyword>
<evidence type="ECO:0000313" key="1">
    <source>
        <dbReference type="EMBL" id="MFD2726559.1"/>
    </source>
</evidence>
<dbReference type="EMBL" id="JBHULY010000019">
    <property type="protein sequence ID" value="MFD2726559.1"/>
    <property type="molecule type" value="Genomic_DNA"/>
</dbReference>
<accession>A0ABW5TBD3</accession>
<dbReference type="Proteomes" id="UP001597476">
    <property type="component" value="Unassembled WGS sequence"/>
</dbReference>
<proteinExistence type="predicted"/>
<sequence>MKTYYLLLMAIIFFCSSCEELEELIEEEFEVQTTFITELETNVPNASSPEEAVNFKSNLGFWDFTQDPNVSEYLGDPDEITKIEINSVRYFYKNVTGNEDAHVQGEMVFSVGQGGESYSTVQTNLAQADFNNTAYNLAGDFSPVNNAITQFRSIGFFYEGSVSDNPVRFTTDVSITVTVTIKPDIDNF</sequence>
<gene>
    <name evidence="1" type="ORF">ACFSR8_10070</name>
</gene>
<reference evidence="2" key="1">
    <citation type="journal article" date="2019" name="Int. J. Syst. Evol. Microbiol.">
        <title>The Global Catalogue of Microorganisms (GCM) 10K type strain sequencing project: providing services to taxonomists for standard genome sequencing and annotation.</title>
        <authorList>
            <consortium name="The Broad Institute Genomics Platform"/>
            <consortium name="The Broad Institute Genome Sequencing Center for Infectious Disease"/>
            <person name="Wu L."/>
            <person name="Ma J."/>
        </authorList>
    </citation>
    <scope>NUCLEOTIDE SEQUENCE [LARGE SCALE GENOMIC DNA]</scope>
    <source>
        <strain evidence="2">KCTC 42398</strain>
    </source>
</reference>
<comment type="caution">
    <text evidence="1">The sequence shown here is derived from an EMBL/GenBank/DDBJ whole genome shotgun (WGS) entry which is preliminary data.</text>
</comment>